<dbReference type="AlphaFoldDB" id="A0A2I2KJ25"/>
<evidence type="ECO:0000256" key="1">
    <source>
        <dbReference type="ARBA" id="ARBA00022618"/>
    </source>
</evidence>
<keyword evidence="2 5" id="KW-0717">Septation</keyword>
<reference evidence="7 8" key="1">
    <citation type="submission" date="2017-06" db="EMBL/GenBank/DDBJ databases">
        <authorList>
            <person name="Kim H.J."/>
            <person name="Triplett B.A."/>
        </authorList>
    </citation>
    <scope>NUCLEOTIDE SEQUENCE [LARGE SCALE GENOMIC DNA]</scope>
    <source>
        <strain evidence="7">FRACA_ARgP5</strain>
    </source>
</reference>
<evidence type="ECO:0000256" key="6">
    <source>
        <dbReference type="SAM" id="MobiDB-lite"/>
    </source>
</evidence>
<comment type="similarity">
    <text evidence="5">Belongs to the SepF family.</text>
</comment>
<evidence type="ECO:0000313" key="7">
    <source>
        <dbReference type="EMBL" id="SNQ45656.1"/>
    </source>
</evidence>
<protein>
    <recommendedName>
        <fullName evidence="5">Cell division protein SepF</fullName>
    </recommendedName>
</protein>
<dbReference type="Gene3D" id="3.30.110.150">
    <property type="entry name" value="SepF-like protein"/>
    <property type="match status" value="1"/>
</dbReference>
<dbReference type="EMBL" id="FZMO01000009">
    <property type="protein sequence ID" value="SNQ45656.1"/>
    <property type="molecule type" value="Genomic_DNA"/>
</dbReference>
<evidence type="ECO:0000256" key="4">
    <source>
        <dbReference type="ARBA" id="ARBA00044936"/>
    </source>
</evidence>
<comment type="function">
    <text evidence="4 5">Cell division protein that is part of the divisome complex and is recruited early to the Z-ring. Probably stimulates Z-ring formation, perhaps through the cross-linking of FtsZ protofilaments. Its function overlaps with FtsA.</text>
</comment>
<sequence length="198" mass="22529">MNGLVSLRVAPMGLGRRAMVYLGLAEEDDDYLDDDYDDDGRAVGHDRVHGHDDRRAMHDPVPMDRTVRRIDAREEPVAMTRRPPVEPLRPAAPMPVRRVGPVEEPHPYRITTLQPRSYNEARQIGEEFRDGTPVIMNLTDMDDVDAKRLVDFAAGLIFGLRGDIEKVTNKVFLLSPHNVEVTETDKRRIREGGFYNQS</sequence>
<keyword evidence="3 5" id="KW-0131">Cell cycle</keyword>
<evidence type="ECO:0000256" key="2">
    <source>
        <dbReference type="ARBA" id="ARBA00023210"/>
    </source>
</evidence>
<keyword evidence="5" id="KW-0963">Cytoplasm</keyword>
<comment type="subcellular location">
    <subcellularLocation>
        <location evidence="5">Cytoplasm</location>
    </subcellularLocation>
    <text evidence="5">Localizes to the division site, in a FtsZ-dependent manner.</text>
</comment>
<feature type="region of interest" description="Disordered" evidence="6">
    <location>
        <begin position="83"/>
        <end position="102"/>
    </location>
</feature>
<organism evidence="7 8">
    <name type="scientific">Frankia canadensis</name>
    <dbReference type="NCBI Taxonomy" id="1836972"/>
    <lineage>
        <taxon>Bacteria</taxon>
        <taxon>Bacillati</taxon>
        <taxon>Actinomycetota</taxon>
        <taxon>Actinomycetes</taxon>
        <taxon>Frankiales</taxon>
        <taxon>Frankiaceae</taxon>
        <taxon>Frankia</taxon>
    </lineage>
</organism>
<dbReference type="PANTHER" id="PTHR35798:SF1">
    <property type="entry name" value="CELL DIVISION PROTEIN SEPF"/>
    <property type="match status" value="1"/>
</dbReference>
<dbReference type="GO" id="GO:0000917">
    <property type="term" value="P:division septum assembly"/>
    <property type="evidence" value="ECO:0007669"/>
    <property type="project" value="UniProtKB-KW"/>
</dbReference>
<dbReference type="PANTHER" id="PTHR35798">
    <property type="entry name" value="CELL DIVISION PROTEIN SEPF"/>
    <property type="match status" value="1"/>
</dbReference>
<evidence type="ECO:0000256" key="3">
    <source>
        <dbReference type="ARBA" id="ARBA00023306"/>
    </source>
</evidence>
<comment type="subunit">
    <text evidence="5">Homodimer. Interacts with FtsZ.</text>
</comment>
<dbReference type="GO" id="GO:0005737">
    <property type="term" value="C:cytoplasm"/>
    <property type="evidence" value="ECO:0007669"/>
    <property type="project" value="UniProtKB-SubCell"/>
</dbReference>
<dbReference type="Proteomes" id="UP000234331">
    <property type="component" value="Unassembled WGS sequence"/>
</dbReference>
<gene>
    <name evidence="5 7" type="primary">sepF</name>
    <name evidence="7" type="ORF">FRACA_1060016</name>
</gene>
<keyword evidence="8" id="KW-1185">Reference proteome</keyword>
<accession>A0A2I2KJ25</accession>
<evidence type="ECO:0000256" key="5">
    <source>
        <dbReference type="HAMAP-Rule" id="MF_01197"/>
    </source>
</evidence>
<evidence type="ECO:0000313" key="8">
    <source>
        <dbReference type="Proteomes" id="UP000234331"/>
    </source>
</evidence>
<dbReference type="InterPro" id="IPR007561">
    <property type="entry name" value="Cell_div_SepF/SepF-rel"/>
</dbReference>
<dbReference type="HAMAP" id="MF_01197">
    <property type="entry name" value="SepF"/>
    <property type="match status" value="1"/>
</dbReference>
<proteinExistence type="inferred from homology"/>
<dbReference type="GO" id="GO:0043093">
    <property type="term" value="P:FtsZ-dependent cytokinesis"/>
    <property type="evidence" value="ECO:0007669"/>
    <property type="project" value="UniProtKB-UniRule"/>
</dbReference>
<keyword evidence="1 5" id="KW-0132">Cell division</keyword>
<dbReference type="InterPro" id="IPR038594">
    <property type="entry name" value="SepF-like_sf"/>
</dbReference>
<dbReference type="Pfam" id="PF04472">
    <property type="entry name" value="SepF"/>
    <property type="match status" value="1"/>
</dbReference>
<name>A0A2I2KJ25_9ACTN</name>
<dbReference type="InterPro" id="IPR023052">
    <property type="entry name" value="Cell_div_SepF"/>
</dbReference>